<proteinExistence type="predicted"/>
<dbReference type="Gene3D" id="3.90.550.10">
    <property type="entry name" value="Spore Coat Polysaccharide Biosynthesis Protein SpsA, Chain A"/>
    <property type="match status" value="1"/>
</dbReference>
<comment type="caution">
    <text evidence="2">The sequence shown here is derived from an EMBL/GenBank/DDBJ whole genome shotgun (WGS) entry which is preliminary data.</text>
</comment>
<dbReference type="InterPro" id="IPR029044">
    <property type="entry name" value="Nucleotide-diphossugar_trans"/>
</dbReference>
<sequence length="255" mass="27910">PQEPNNGRASRQVDLGGRRALTIIPAYNEADCIQRVIEDLHGRAPWTDVLVVNDGSRDATGLRAREAGARVIDLPVNLGIGGAVQTGYRYAWQEGYDVACQFDGDGQHRASRLADLVGPILAGEADLVIGSRFLVPRGMTAAGMRWVGIKILASVISLVLRRRVTDPTSGFRAAGRRAIHLFAAEYPQDYPEPESLVLLHKQSLRVCEVPATIRRRREGTSSIRPLHGAHYMSKVLLAVVMDLVKAPVHLEEEVV</sequence>
<gene>
    <name evidence="2" type="ORF">S12H4_44601</name>
</gene>
<evidence type="ECO:0000259" key="1">
    <source>
        <dbReference type="Pfam" id="PF00535"/>
    </source>
</evidence>
<dbReference type="CDD" id="cd04179">
    <property type="entry name" value="DPM_DPG-synthase_like"/>
    <property type="match status" value="1"/>
</dbReference>
<accession>X1UE99</accession>
<dbReference type="InterPro" id="IPR050256">
    <property type="entry name" value="Glycosyltransferase_2"/>
</dbReference>
<evidence type="ECO:0000313" key="2">
    <source>
        <dbReference type="EMBL" id="GAJ15843.1"/>
    </source>
</evidence>
<reference evidence="2" key="1">
    <citation type="journal article" date="2014" name="Front. Microbiol.">
        <title>High frequency of phylogenetically diverse reductive dehalogenase-homologous genes in deep subseafloor sedimentary metagenomes.</title>
        <authorList>
            <person name="Kawai M."/>
            <person name="Futagami T."/>
            <person name="Toyoda A."/>
            <person name="Takaki Y."/>
            <person name="Nishi S."/>
            <person name="Hori S."/>
            <person name="Arai W."/>
            <person name="Tsubouchi T."/>
            <person name="Morono Y."/>
            <person name="Uchiyama I."/>
            <person name="Ito T."/>
            <person name="Fujiyama A."/>
            <person name="Inagaki F."/>
            <person name="Takami H."/>
        </authorList>
    </citation>
    <scope>NUCLEOTIDE SEQUENCE</scope>
    <source>
        <strain evidence="2">Expedition CK06-06</strain>
    </source>
</reference>
<dbReference type="PANTHER" id="PTHR48090">
    <property type="entry name" value="UNDECAPRENYL-PHOSPHATE 4-DEOXY-4-FORMAMIDO-L-ARABINOSE TRANSFERASE-RELATED"/>
    <property type="match status" value="1"/>
</dbReference>
<dbReference type="AlphaFoldDB" id="X1UE99"/>
<dbReference type="EMBL" id="BARW01027498">
    <property type="protein sequence ID" value="GAJ15843.1"/>
    <property type="molecule type" value="Genomic_DNA"/>
</dbReference>
<feature type="non-terminal residue" evidence="2">
    <location>
        <position position="1"/>
    </location>
</feature>
<dbReference type="InterPro" id="IPR001173">
    <property type="entry name" value="Glyco_trans_2-like"/>
</dbReference>
<dbReference type="SUPFAM" id="SSF53448">
    <property type="entry name" value="Nucleotide-diphospho-sugar transferases"/>
    <property type="match status" value="1"/>
</dbReference>
<protein>
    <recommendedName>
        <fullName evidence="1">Glycosyltransferase 2-like domain-containing protein</fullName>
    </recommendedName>
</protein>
<organism evidence="2">
    <name type="scientific">marine sediment metagenome</name>
    <dbReference type="NCBI Taxonomy" id="412755"/>
    <lineage>
        <taxon>unclassified sequences</taxon>
        <taxon>metagenomes</taxon>
        <taxon>ecological metagenomes</taxon>
    </lineage>
</organism>
<feature type="domain" description="Glycosyltransferase 2-like" evidence="1">
    <location>
        <begin position="23"/>
        <end position="171"/>
    </location>
</feature>
<name>X1UE99_9ZZZZ</name>
<dbReference type="Pfam" id="PF00535">
    <property type="entry name" value="Glycos_transf_2"/>
    <property type="match status" value="1"/>
</dbReference>
<dbReference type="PANTHER" id="PTHR48090:SF7">
    <property type="entry name" value="RFBJ PROTEIN"/>
    <property type="match status" value="1"/>
</dbReference>